<dbReference type="EMBL" id="UOEE01000296">
    <property type="protein sequence ID" value="VAW00524.1"/>
    <property type="molecule type" value="Genomic_DNA"/>
</dbReference>
<protein>
    <recommendedName>
        <fullName evidence="2">Facilitator of salicylate uptake</fullName>
    </recommendedName>
</protein>
<feature type="non-terminal residue" evidence="1">
    <location>
        <position position="123"/>
    </location>
</feature>
<sequence>MALTIKKTLQTSVVSLLAATALAAPAFATEGYFQNGTSARSKAMAGAGVADTRDASGMGINPAGLFGAGNQLQFSLSAFNPNRKFTGSGGPGLTPSGEVVSGNDWFGVPGMAYSKQYNDKWAF</sequence>
<name>A0A3B0SVK9_9ZZZZ</name>
<gene>
    <name evidence="1" type="ORF">MNBD_ALPHA06-142</name>
</gene>
<proteinExistence type="predicted"/>
<reference evidence="1" key="1">
    <citation type="submission" date="2018-06" db="EMBL/GenBank/DDBJ databases">
        <authorList>
            <person name="Zhirakovskaya E."/>
        </authorList>
    </citation>
    <scope>NUCLEOTIDE SEQUENCE</scope>
</reference>
<accession>A0A3B0SVK9</accession>
<organism evidence="1">
    <name type="scientific">hydrothermal vent metagenome</name>
    <dbReference type="NCBI Taxonomy" id="652676"/>
    <lineage>
        <taxon>unclassified sequences</taxon>
        <taxon>metagenomes</taxon>
        <taxon>ecological metagenomes</taxon>
    </lineage>
</organism>
<evidence type="ECO:0008006" key="2">
    <source>
        <dbReference type="Google" id="ProtNLM"/>
    </source>
</evidence>
<dbReference type="SUPFAM" id="SSF56935">
    <property type="entry name" value="Porins"/>
    <property type="match status" value="1"/>
</dbReference>
<dbReference type="Gene3D" id="2.40.160.60">
    <property type="entry name" value="Outer membrane protein transport protein (OMPP1/FadL/TodX)"/>
    <property type="match status" value="1"/>
</dbReference>
<evidence type="ECO:0000313" key="1">
    <source>
        <dbReference type="EMBL" id="VAW00524.1"/>
    </source>
</evidence>
<dbReference type="AlphaFoldDB" id="A0A3B0SVK9"/>